<feature type="domain" description="DUF2382" evidence="3">
    <location>
        <begin position="151"/>
        <end position="259"/>
    </location>
</feature>
<dbReference type="InterPro" id="IPR019060">
    <property type="entry name" value="DUF2382"/>
</dbReference>
<dbReference type="NCBIfam" id="TIGR02271">
    <property type="entry name" value="YsnF/AvaK domain"/>
    <property type="match status" value="1"/>
</dbReference>
<comment type="caution">
    <text evidence="5">The sequence shown here is derived from an EMBL/GenBank/DDBJ whole genome shotgun (WGS) entry which is preliminary data.</text>
</comment>
<feature type="region of interest" description="Disordered" evidence="2">
    <location>
        <begin position="252"/>
        <end position="276"/>
    </location>
</feature>
<dbReference type="InterPro" id="IPR052967">
    <property type="entry name" value="Stress_Response_Assoc"/>
</dbReference>
<sequence>MSFVQGSYNSSEEALEAVKGLKAEGYREDQIRLVANESTRDTFVNNSGVDVTSAEGSNGVNHEDESFWDKIVNAFTVEDDYEHRVGQDGDVLADYRSDIDAGKVLVVVDGERGNVSEANAVDGAAPVGGAYEGRDVNDRSRVAEADTQNVELKEEQLDANKREVESGQVNVSKNVVEDRESIDVPVEHDEVVIERHKVEDGREAKDGDFKDEDYSIPLTEEEVDVNKKSVVTEEVEVGKRRVTDTEHFEDNVRREELDVQTDGNVNVEKDQDRFNR</sequence>
<dbReference type="AlphaFoldDB" id="A0A9Q2HEY3"/>
<dbReference type="Proteomes" id="UP000579136">
    <property type="component" value="Unassembled WGS sequence"/>
</dbReference>
<dbReference type="PANTHER" id="PTHR38463">
    <property type="entry name" value="STRESS RESPONSE PROTEIN YSNF"/>
    <property type="match status" value="1"/>
</dbReference>
<accession>A0A9Q2HEY3</accession>
<reference evidence="5 6" key="1">
    <citation type="submission" date="2020-08" db="EMBL/GenBank/DDBJ databases">
        <title>Genomic Encyclopedia of Type Strains, Phase IV (KMG-IV): sequencing the most valuable type-strain genomes for metagenomic binning, comparative biology and taxonomic classification.</title>
        <authorList>
            <person name="Goeker M."/>
        </authorList>
    </citation>
    <scope>NUCLEOTIDE SEQUENCE [LARGE SCALE GENOMIC DNA]</scope>
    <source>
        <strain evidence="5 6">DSM 19163</strain>
    </source>
</reference>
<keyword evidence="6" id="KW-1185">Reference proteome</keyword>
<evidence type="ECO:0000259" key="4">
    <source>
        <dbReference type="Pfam" id="PF11181"/>
    </source>
</evidence>
<name>A0A9Q2HEY3_9STAP</name>
<feature type="domain" description="General stress protein 17M-like" evidence="4">
    <location>
        <begin position="6"/>
        <end position="82"/>
    </location>
</feature>
<dbReference type="Pfam" id="PF11181">
    <property type="entry name" value="YflT"/>
    <property type="match status" value="1"/>
</dbReference>
<proteinExistence type="inferred from homology"/>
<evidence type="ECO:0000313" key="6">
    <source>
        <dbReference type="Proteomes" id="UP000579136"/>
    </source>
</evidence>
<dbReference type="Pfam" id="PF09557">
    <property type="entry name" value="DUF2382"/>
    <property type="match status" value="1"/>
</dbReference>
<dbReference type="PANTHER" id="PTHR38463:SF1">
    <property type="entry name" value="STRESS RESPONSE PROTEIN YSNF"/>
    <property type="match status" value="1"/>
</dbReference>
<dbReference type="RefSeq" id="WP_183673051.1">
    <property type="nucleotide sequence ID" value="NZ_CBCRYX010000001.1"/>
</dbReference>
<evidence type="ECO:0000256" key="2">
    <source>
        <dbReference type="SAM" id="MobiDB-lite"/>
    </source>
</evidence>
<organism evidence="5 6">
    <name type="scientific">Nosocomiicoccus ampullae</name>
    <dbReference type="NCBI Taxonomy" id="489910"/>
    <lineage>
        <taxon>Bacteria</taxon>
        <taxon>Bacillati</taxon>
        <taxon>Bacillota</taxon>
        <taxon>Bacilli</taxon>
        <taxon>Bacillales</taxon>
        <taxon>Staphylococcaceae</taxon>
        <taxon>Nosocomiicoccus</taxon>
    </lineage>
</organism>
<dbReference type="EMBL" id="JACHHF010000002">
    <property type="protein sequence ID" value="MBB5175613.1"/>
    <property type="molecule type" value="Genomic_DNA"/>
</dbReference>
<evidence type="ECO:0000259" key="3">
    <source>
        <dbReference type="Pfam" id="PF09557"/>
    </source>
</evidence>
<evidence type="ECO:0000256" key="1">
    <source>
        <dbReference type="ARBA" id="ARBA00008128"/>
    </source>
</evidence>
<feature type="compositionally biased region" description="Basic and acidic residues" evidence="2">
    <location>
        <begin position="267"/>
        <end position="276"/>
    </location>
</feature>
<evidence type="ECO:0000313" key="5">
    <source>
        <dbReference type="EMBL" id="MBB5175613.1"/>
    </source>
</evidence>
<dbReference type="InterPro" id="IPR025889">
    <property type="entry name" value="GSP17M-like_dom"/>
</dbReference>
<protein>
    <submittedName>
        <fullName evidence="5">Uncharacterized protein (TIGR02271 family)</fullName>
    </submittedName>
</protein>
<gene>
    <name evidence="5" type="ORF">HNQ45_000483</name>
</gene>
<comment type="similarity">
    <text evidence="1">Belongs to the UPF0355 family.</text>
</comment>